<evidence type="ECO:0000313" key="3">
    <source>
        <dbReference type="Proteomes" id="UP000663722"/>
    </source>
</evidence>
<reference evidence="2" key="1">
    <citation type="journal article" date="2021" name="Microb. Physiol.">
        <title>Proteogenomic Insights into the Physiology of Marine, Sulfate-Reducing, Filamentous Desulfonema limicola and Desulfonema magnum.</title>
        <authorList>
            <person name="Schnaars V."/>
            <person name="Wohlbrand L."/>
            <person name="Scheve S."/>
            <person name="Hinrichs C."/>
            <person name="Reinhardt R."/>
            <person name="Rabus R."/>
        </authorList>
    </citation>
    <scope>NUCLEOTIDE SEQUENCE</scope>
    <source>
        <strain evidence="2">4be13</strain>
    </source>
</reference>
<name>A0A975BST1_9BACT</name>
<dbReference type="Proteomes" id="UP000663722">
    <property type="component" value="Chromosome"/>
</dbReference>
<sequence>MFSDSGRDYKEIHTEYCIFLISTMSVRKKAVYRTKKDEQQRNPGFSEGGEGAYASG</sequence>
<keyword evidence="3" id="KW-1185">Reference proteome</keyword>
<dbReference type="EMBL" id="CP061800">
    <property type="protein sequence ID" value="QTA90549.1"/>
    <property type="molecule type" value="Genomic_DNA"/>
</dbReference>
<feature type="region of interest" description="Disordered" evidence="1">
    <location>
        <begin position="33"/>
        <end position="56"/>
    </location>
</feature>
<accession>A0A975BST1</accession>
<gene>
    <name evidence="2" type="ORF">dnm_066090</name>
</gene>
<feature type="compositionally biased region" description="Gly residues" evidence="1">
    <location>
        <begin position="46"/>
        <end position="56"/>
    </location>
</feature>
<dbReference type="AlphaFoldDB" id="A0A975BST1"/>
<dbReference type="KEGG" id="dmm:dnm_066090"/>
<evidence type="ECO:0000313" key="2">
    <source>
        <dbReference type="EMBL" id="QTA90549.1"/>
    </source>
</evidence>
<proteinExistence type="predicted"/>
<protein>
    <submittedName>
        <fullName evidence="2">Uncharacterized protein</fullName>
    </submittedName>
</protein>
<organism evidence="2 3">
    <name type="scientific">Desulfonema magnum</name>
    <dbReference type="NCBI Taxonomy" id="45655"/>
    <lineage>
        <taxon>Bacteria</taxon>
        <taxon>Pseudomonadati</taxon>
        <taxon>Thermodesulfobacteriota</taxon>
        <taxon>Desulfobacteria</taxon>
        <taxon>Desulfobacterales</taxon>
        <taxon>Desulfococcaceae</taxon>
        <taxon>Desulfonema</taxon>
    </lineage>
</organism>
<evidence type="ECO:0000256" key="1">
    <source>
        <dbReference type="SAM" id="MobiDB-lite"/>
    </source>
</evidence>